<dbReference type="InterPro" id="IPR036388">
    <property type="entry name" value="WH-like_DNA-bd_sf"/>
</dbReference>
<dbReference type="RefSeq" id="WP_306971752.1">
    <property type="nucleotide sequence ID" value="NZ_JAUSZV010000001.1"/>
</dbReference>
<evidence type="ECO:0000313" key="1">
    <source>
        <dbReference type="EMBL" id="MDQ0904208.1"/>
    </source>
</evidence>
<organism evidence="1 2">
    <name type="scientific">Streptomyces canus</name>
    <dbReference type="NCBI Taxonomy" id="58343"/>
    <lineage>
        <taxon>Bacteria</taxon>
        <taxon>Bacillati</taxon>
        <taxon>Actinomycetota</taxon>
        <taxon>Actinomycetes</taxon>
        <taxon>Kitasatosporales</taxon>
        <taxon>Streptomycetaceae</taxon>
        <taxon>Streptomyces</taxon>
        <taxon>Streptomyces aurantiacus group</taxon>
    </lineage>
</organism>
<evidence type="ECO:0000313" key="2">
    <source>
        <dbReference type="Proteomes" id="UP001234216"/>
    </source>
</evidence>
<dbReference type="EMBL" id="JAUSZV010000001">
    <property type="protein sequence ID" value="MDQ0904208.1"/>
    <property type="molecule type" value="Genomic_DNA"/>
</dbReference>
<dbReference type="InterPro" id="IPR013324">
    <property type="entry name" value="RNA_pol_sigma_r3/r4-like"/>
</dbReference>
<protein>
    <submittedName>
        <fullName evidence="1">DNA-directed RNA polymerase specialized sigma24 family protein</fullName>
    </submittedName>
</protein>
<keyword evidence="1" id="KW-0240">DNA-directed RNA polymerase</keyword>
<dbReference type="SUPFAM" id="SSF88659">
    <property type="entry name" value="Sigma3 and sigma4 domains of RNA polymerase sigma factors"/>
    <property type="match status" value="1"/>
</dbReference>
<name>A0AAW8F619_9ACTN</name>
<sequence length="181" mass="20136">MYPSLDDRRTIQDSVEDHDALAGDTLMAAMKHVEGTWHTWSPERGAKLETYFIGGLALYFPTVFRRWQRNRWRLVFAPAADAVPLARRAAGLFADGDPGRQADLRGALEEVMRLAGPEVRAILARTVAGETQDEIAEHLESSRKAIEGRLYRLRRRLQEQGITAATLLGGAAVAQRGRGNQ</sequence>
<accession>A0AAW8F619</accession>
<dbReference type="GO" id="GO:0000428">
    <property type="term" value="C:DNA-directed RNA polymerase complex"/>
    <property type="evidence" value="ECO:0007669"/>
    <property type="project" value="UniProtKB-KW"/>
</dbReference>
<comment type="caution">
    <text evidence="1">The sequence shown here is derived from an EMBL/GenBank/DDBJ whole genome shotgun (WGS) entry which is preliminary data.</text>
</comment>
<dbReference type="AlphaFoldDB" id="A0AAW8F619"/>
<reference evidence="1" key="1">
    <citation type="submission" date="2023-07" db="EMBL/GenBank/DDBJ databases">
        <title>Comparative genomics of wheat-associated soil bacteria to identify genetic determinants of phenazine resistance.</title>
        <authorList>
            <person name="Mouncey N."/>
        </authorList>
    </citation>
    <scope>NUCLEOTIDE SEQUENCE</scope>
    <source>
        <strain evidence="1">V4I22</strain>
    </source>
</reference>
<gene>
    <name evidence="1" type="ORF">QFZ22_000193</name>
</gene>
<proteinExistence type="predicted"/>
<dbReference type="Gene3D" id="1.10.10.10">
    <property type="entry name" value="Winged helix-like DNA-binding domain superfamily/Winged helix DNA-binding domain"/>
    <property type="match status" value="1"/>
</dbReference>
<keyword evidence="1" id="KW-0804">Transcription</keyword>
<dbReference type="Proteomes" id="UP001234216">
    <property type="component" value="Unassembled WGS sequence"/>
</dbReference>